<dbReference type="InterPro" id="IPR011047">
    <property type="entry name" value="Quinoprotein_ADH-like_sf"/>
</dbReference>
<evidence type="ECO:0000313" key="3">
    <source>
        <dbReference type="EMBL" id="MBO1320134.1"/>
    </source>
</evidence>
<evidence type="ECO:0000313" key="4">
    <source>
        <dbReference type="Proteomes" id="UP000664417"/>
    </source>
</evidence>
<feature type="chain" id="PRO_5035274605" description="Glycosyl hydrolase" evidence="2">
    <location>
        <begin position="21"/>
        <end position="1271"/>
    </location>
</feature>
<dbReference type="GO" id="GO:0010411">
    <property type="term" value="P:xyloglucan metabolic process"/>
    <property type="evidence" value="ECO:0007669"/>
    <property type="project" value="TreeGrafter"/>
</dbReference>
<dbReference type="InterPro" id="IPR036278">
    <property type="entry name" value="Sialidase_sf"/>
</dbReference>
<reference evidence="3" key="1">
    <citation type="submission" date="2021-03" db="EMBL/GenBank/DDBJ databases">
        <authorList>
            <person name="Wang G."/>
        </authorList>
    </citation>
    <scope>NUCLEOTIDE SEQUENCE</scope>
    <source>
        <strain evidence="3">KCTC 12899</strain>
    </source>
</reference>
<feature type="signal peptide" evidence="2">
    <location>
        <begin position="1"/>
        <end position="20"/>
    </location>
</feature>
<dbReference type="PANTHER" id="PTHR43739:SF5">
    <property type="entry name" value="EXO-ALPHA-SIALIDASE"/>
    <property type="match status" value="1"/>
</dbReference>
<dbReference type="SUPFAM" id="SSF50998">
    <property type="entry name" value="Quinoprotein alcohol dehydrogenase-like"/>
    <property type="match status" value="1"/>
</dbReference>
<dbReference type="InterPro" id="IPR052025">
    <property type="entry name" value="Xyloglucanase_GH74"/>
</dbReference>
<protein>
    <recommendedName>
        <fullName evidence="5">Glycosyl hydrolase</fullName>
    </recommendedName>
</protein>
<dbReference type="RefSeq" id="WP_207860085.1">
    <property type="nucleotide sequence ID" value="NZ_JAFREP010000015.1"/>
</dbReference>
<dbReference type="Proteomes" id="UP000664417">
    <property type="component" value="Unassembled WGS sequence"/>
</dbReference>
<dbReference type="AlphaFoldDB" id="A0A8J7QAL9"/>
<dbReference type="InterPro" id="IPR015943">
    <property type="entry name" value="WD40/YVTN_repeat-like_dom_sf"/>
</dbReference>
<feature type="region of interest" description="Disordered" evidence="1">
    <location>
        <begin position="31"/>
        <end position="63"/>
    </location>
</feature>
<keyword evidence="4" id="KW-1185">Reference proteome</keyword>
<sequence>MKRTMLSLTVMCLVSVCAFIGIKDINQPTDSTLNLPLSLKDPTKPSQGSAFKNLPKEEQRRRNTIERQRWEFDFLKDPSTGLIPPDAASIRAQVLNDNPRAKNAPKRLESLVPRGPGNLGGRTRALAFDRSDATGQTMLAGGVSSGLFRSENRGQSWTKVSAQDEMHNVTAIAQDPRNPNVWYYGTGELSGNSASDAGATYYGDGIWRSEDGGRTWSQIEATRGNSVESRDNVYDYVSELVVHPVTSDLYISSPQGIYRLRQDTGALEFVLSSSLPNYASWDMHDIEINPDGSEIFVVISQQAGRNAGIFRSTTGDFSSWERLAGGTFPLPTGWPRDTRRAVIALDTANRQLYALMVNGHFNDCEEAEVKSEAVLLRLDLAGNSWTDLTANMPNDGDCLSGNNPFAAQGGYDLTLNIAPNNPSRIYVGGTNLYVSDDAFTTNTQTRRIGGYAAADTYRSYEGHHPDIHAVVFDPTNPDIIVSGSDGGLHAALVGDGTVVWENLNNDYFTYQYYHVALSPQMGDVTALGGAQDNGTTAAIGGTQHIEFAGGDGVAVGFGDYRIVDGEQLPVLYYGFQRGPIRRFNGENFESIRPTEAEDSIFVTYFHLDPDNTQHLYYAARHRLFATDQALTVDPDGWFERTSLSEAIGEGADIRAMATTRGPYGAENHLFVGTNDGRLFRLSDPANPENPGTLLAMTLPVSGGLISSIAVHPGDDSKVVVTVSNYKTPSVFYSDDATGDNPTWTLVEGNIEQLSFRSSAIVQEPERTIYLVGTNAGLWSTETLDGANTVWQREGLDTVGSAVVSQLALRPSDNNLIIGTHGNGMFQATFAGNGAVSSTQPNRYHLADIRTSDGADTYVGIVNSAEAETQVEIFAFDSAGQPLGRSGVLLSLTAKASTFRSVTNLFPTTAERIAWLQIGADAELSVFAEIRDASTRAAYLASSADQRVYLPHIARDTTNFETVLNVVNPEQAETAITLNGFPGDQTATIDRASGAFGFSSQPITDHLGSELQPGQWAELTAPGTGIAAMESFTRLPNRTQTAALGLNQTAGNTLNFLHVATDTNQFWTGMVYINLGDVATDVTETYYNAAGEVLKTGERNLTAKEKITLLFDFENQEEVPAGTAWVQVVATQPLIGYALFGAPSISNNDYFTGLQGNYGGGQRWLYPYFNSSAETFTGVVAVNLGDQPANLTFHAYDAAGNRLESRTIEAVSAKTKYVTTLAGLFQNAETLANGAWVEAVADGSEWAGFVLWGDQGVPARQHLAGIQATPLP</sequence>
<evidence type="ECO:0008006" key="5">
    <source>
        <dbReference type="Google" id="ProtNLM"/>
    </source>
</evidence>
<dbReference type="SUPFAM" id="SSF50939">
    <property type="entry name" value="Sialidases"/>
    <property type="match status" value="1"/>
</dbReference>
<evidence type="ECO:0000256" key="2">
    <source>
        <dbReference type="SAM" id="SignalP"/>
    </source>
</evidence>
<proteinExistence type="predicted"/>
<organism evidence="3 4">
    <name type="scientific">Acanthopleuribacter pedis</name>
    <dbReference type="NCBI Taxonomy" id="442870"/>
    <lineage>
        <taxon>Bacteria</taxon>
        <taxon>Pseudomonadati</taxon>
        <taxon>Acidobacteriota</taxon>
        <taxon>Holophagae</taxon>
        <taxon>Acanthopleuribacterales</taxon>
        <taxon>Acanthopleuribacteraceae</taxon>
        <taxon>Acanthopleuribacter</taxon>
    </lineage>
</organism>
<feature type="compositionally biased region" description="Basic and acidic residues" evidence="1">
    <location>
        <begin position="54"/>
        <end position="63"/>
    </location>
</feature>
<gene>
    <name evidence="3" type="ORF">J3U88_16785</name>
</gene>
<evidence type="ECO:0000256" key="1">
    <source>
        <dbReference type="SAM" id="MobiDB-lite"/>
    </source>
</evidence>
<comment type="caution">
    <text evidence="3">The sequence shown here is derived from an EMBL/GenBank/DDBJ whole genome shotgun (WGS) entry which is preliminary data.</text>
</comment>
<dbReference type="PANTHER" id="PTHR43739">
    <property type="entry name" value="XYLOGLUCANASE (EUROFUNG)"/>
    <property type="match status" value="1"/>
</dbReference>
<name>A0A8J7QAL9_9BACT</name>
<keyword evidence="2" id="KW-0732">Signal</keyword>
<dbReference type="Gene3D" id="2.130.10.10">
    <property type="entry name" value="YVTN repeat-like/Quinoprotein amine dehydrogenase"/>
    <property type="match status" value="4"/>
</dbReference>
<dbReference type="EMBL" id="JAFREP010000015">
    <property type="protein sequence ID" value="MBO1320134.1"/>
    <property type="molecule type" value="Genomic_DNA"/>
</dbReference>
<accession>A0A8J7QAL9</accession>